<evidence type="ECO:0000313" key="5">
    <source>
        <dbReference type="Proteomes" id="UP001597104"/>
    </source>
</evidence>
<dbReference type="PANTHER" id="PTHR34580">
    <property type="match status" value="1"/>
</dbReference>
<dbReference type="EMBL" id="JBHTIO010000016">
    <property type="protein sequence ID" value="MFD0896687.1"/>
    <property type="molecule type" value="Genomic_DNA"/>
</dbReference>
<gene>
    <name evidence="4" type="ORF">ACFQZ7_02925</name>
</gene>
<dbReference type="InterPro" id="IPR057727">
    <property type="entry name" value="WCX_dom"/>
</dbReference>
<evidence type="ECO:0000313" key="4">
    <source>
        <dbReference type="EMBL" id="MFD0896687.1"/>
    </source>
</evidence>
<sequence>MRIERLINLVLVLLRRDLVAARELAALFAVTERTVYRDVETLSLAGLPIYTLQGRNGGIGLLPNYKMAQNFLTASDVRNLLTALASVQALIETPALTATLQKLRSMAAGDEAAADLLIEDVNWQGAAEIKALAQQFAQAIKSKQVVTFQYSDRGGQLSQRQVEPYRLVYNGDRWYLQAFSYERQAFRTFRLARMQLVTVQAAHFTPRPLPIKQLALGRRPPEVLTLTPITLQAANQVRAVITERYGSAGIKQAVAGYFEVTLALPDNEAAYRFILSLGAQVKIIAGTAFRTHFKAYLAQITAQYQD</sequence>
<evidence type="ECO:0000259" key="3">
    <source>
        <dbReference type="PROSITE" id="PS51000"/>
    </source>
</evidence>
<dbReference type="InterPro" id="IPR028349">
    <property type="entry name" value="PafC-like"/>
</dbReference>
<keyword evidence="1" id="KW-0805">Transcription regulation</keyword>
<dbReference type="PROSITE" id="PS52050">
    <property type="entry name" value="WYL"/>
    <property type="match status" value="1"/>
</dbReference>
<keyword evidence="2" id="KW-0804">Transcription</keyword>
<dbReference type="InterPro" id="IPR001034">
    <property type="entry name" value="DeoR_HTH"/>
</dbReference>
<dbReference type="InterPro" id="IPR036388">
    <property type="entry name" value="WH-like_DNA-bd_sf"/>
</dbReference>
<comment type="caution">
    <text evidence="4">The sequence shown here is derived from an EMBL/GenBank/DDBJ whole genome shotgun (WGS) entry which is preliminary data.</text>
</comment>
<protein>
    <submittedName>
        <fullName evidence="4">Helix-turn-helix transcriptional regulator</fullName>
    </submittedName>
</protein>
<dbReference type="PIRSF" id="PIRSF016838">
    <property type="entry name" value="PafC"/>
    <property type="match status" value="1"/>
</dbReference>
<dbReference type="SUPFAM" id="SSF46785">
    <property type="entry name" value="Winged helix' DNA-binding domain"/>
    <property type="match status" value="1"/>
</dbReference>
<organism evidence="4 5">
    <name type="scientific">Loigolactobacillus binensis</name>
    <dbReference type="NCBI Taxonomy" id="2559922"/>
    <lineage>
        <taxon>Bacteria</taxon>
        <taxon>Bacillati</taxon>
        <taxon>Bacillota</taxon>
        <taxon>Bacilli</taxon>
        <taxon>Lactobacillales</taxon>
        <taxon>Lactobacillaceae</taxon>
        <taxon>Loigolactobacillus</taxon>
    </lineage>
</organism>
<proteinExistence type="predicted"/>
<dbReference type="InterPro" id="IPR036390">
    <property type="entry name" value="WH_DNA-bd_sf"/>
</dbReference>
<dbReference type="Pfam" id="PF13280">
    <property type="entry name" value="WYL"/>
    <property type="match status" value="1"/>
</dbReference>
<evidence type="ECO:0000256" key="2">
    <source>
        <dbReference type="ARBA" id="ARBA00023163"/>
    </source>
</evidence>
<name>A0ABW3EBG1_9LACO</name>
<dbReference type="InterPro" id="IPR051534">
    <property type="entry name" value="CBASS_pafABC_assoc_protein"/>
</dbReference>
<keyword evidence="5" id="KW-1185">Reference proteome</keyword>
<reference evidence="5" key="1">
    <citation type="journal article" date="2019" name="Int. J. Syst. Evol. Microbiol.">
        <title>The Global Catalogue of Microorganisms (GCM) 10K type strain sequencing project: providing services to taxonomists for standard genome sequencing and annotation.</title>
        <authorList>
            <consortium name="The Broad Institute Genomics Platform"/>
            <consortium name="The Broad Institute Genome Sequencing Center for Infectious Disease"/>
            <person name="Wu L."/>
            <person name="Ma J."/>
        </authorList>
    </citation>
    <scope>NUCLEOTIDE SEQUENCE [LARGE SCALE GENOMIC DNA]</scope>
    <source>
        <strain evidence="5">CCM 8925</strain>
    </source>
</reference>
<dbReference type="InterPro" id="IPR026881">
    <property type="entry name" value="WYL_dom"/>
</dbReference>
<dbReference type="Pfam" id="PF08279">
    <property type="entry name" value="HTH_11"/>
    <property type="match status" value="1"/>
</dbReference>
<dbReference type="Gene3D" id="1.10.10.10">
    <property type="entry name" value="Winged helix-like DNA-binding domain superfamily/Winged helix DNA-binding domain"/>
    <property type="match status" value="1"/>
</dbReference>
<dbReference type="InterPro" id="IPR013196">
    <property type="entry name" value="HTH_11"/>
</dbReference>
<accession>A0ABW3EBG1</accession>
<dbReference type="RefSeq" id="WP_137638524.1">
    <property type="nucleotide sequence ID" value="NZ_BJDN01000027.1"/>
</dbReference>
<evidence type="ECO:0000256" key="1">
    <source>
        <dbReference type="ARBA" id="ARBA00023015"/>
    </source>
</evidence>
<feature type="domain" description="HTH deoR-type" evidence="3">
    <location>
        <begin position="2"/>
        <end position="61"/>
    </location>
</feature>
<dbReference type="Proteomes" id="UP001597104">
    <property type="component" value="Unassembled WGS sequence"/>
</dbReference>
<dbReference type="PROSITE" id="PS51000">
    <property type="entry name" value="HTH_DEOR_2"/>
    <property type="match status" value="1"/>
</dbReference>
<dbReference type="PANTHER" id="PTHR34580:SF1">
    <property type="entry name" value="PROTEIN PAFC"/>
    <property type="match status" value="1"/>
</dbReference>
<dbReference type="Pfam" id="PF25583">
    <property type="entry name" value="WCX"/>
    <property type="match status" value="1"/>
</dbReference>